<organism evidence="5 6">
    <name type="scientific">Dioscorea zingiberensis</name>
    <dbReference type="NCBI Taxonomy" id="325984"/>
    <lineage>
        <taxon>Eukaryota</taxon>
        <taxon>Viridiplantae</taxon>
        <taxon>Streptophyta</taxon>
        <taxon>Embryophyta</taxon>
        <taxon>Tracheophyta</taxon>
        <taxon>Spermatophyta</taxon>
        <taxon>Magnoliopsida</taxon>
        <taxon>Liliopsida</taxon>
        <taxon>Dioscoreales</taxon>
        <taxon>Dioscoreaceae</taxon>
        <taxon>Dioscorea</taxon>
    </lineage>
</organism>
<reference evidence="5" key="1">
    <citation type="submission" date="2021-03" db="EMBL/GenBank/DDBJ databases">
        <authorList>
            <person name="Li Z."/>
            <person name="Yang C."/>
        </authorList>
    </citation>
    <scope>NUCLEOTIDE SEQUENCE</scope>
    <source>
        <strain evidence="5">Dzin_1.0</strain>
        <tissue evidence="5">Leaf</tissue>
    </source>
</reference>
<evidence type="ECO:0000259" key="4">
    <source>
        <dbReference type="Pfam" id="PF14226"/>
    </source>
</evidence>
<protein>
    <recommendedName>
        <fullName evidence="4">Non-haem dioxygenase N-terminal domain-containing protein</fullName>
    </recommendedName>
</protein>
<dbReference type="PANTHER" id="PTHR10209">
    <property type="entry name" value="OXIDOREDUCTASE, 2OG-FE II OXYGENASE FAMILY PROTEIN"/>
    <property type="match status" value="1"/>
</dbReference>
<sequence>MATNAELPLVDISSPDSAAAAKSIRQACVDHGFFYLVNHGIEESFFRQVFKESSKFFSLPLDEKMKLGYKNHRGYTPMFSETLDPASEVKGDLKEGFYIGPAKFSDSQVDANQWPSDEVLPCWRATMEPYYEKMLKLERCINPWHLYDFCTIQVEILRLLTMMGD</sequence>
<gene>
    <name evidence="5" type="ORF">J5N97_029743</name>
</gene>
<reference evidence="5" key="2">
    <citation type="journal article" date="2022" name="Hortic Res">
        <title>The genome of Dioscorea zingiberensis sheds light on the biosynthesis, origin and evolution of the medicinally important diosgenin saponins.</title>
        <authorList>
            <person name="Li Y."/>
            <person name="Tan C."/>
            <person name="Li Z."/>
            <person name="Guo J."/>
            <person name="Li S."/>
            <person name="Chen X."/>
            <person name="Wang C."/>
            <person name="Dai X."/>
            <person name="Yang H."/>
            <person name="Song W."/>
            <person name="Hou L."/>
            <person name="Xu J."/>
            <person name="Tong Z."/>
            <person name="Xu A."/>
            <person name="Yuan X."/>
            <person name="Wang W."/>
            <person name="Yang Q."/>
            <person name="Chen L."/>
            <person name="Sun Z."/>
            <person name="Wang K."/>
            <person name="Pan B."/>
            <person name="Chen J."/>
            <person name="Bao Y."/>
            <person name="Liu F."/>
            <person name="Qi X."/>
            <person name="Gang D.R."/>
            <person name="Wen J."/>
            <person name="Li J."/>
        </authorList>
    </citation>
    <scope>NUCLEOTIDE SEQUENCE</scope>
    <source>
        <strain evidence="5">Dzin_1.0</strain>
    </source>
</reference>
<dbReference type="OrthoDB" id="288590at2759"/>
<name>A0A9D5BWJ4_9LILI</name>
<evidence type="ECO:0000256" key="3">
    <source>
        <dbReference type="ARBA" id="ARBA00023004"/>
    </source>
</evidence>
<proteinExistence type="predicted"/>
<dbReference type="AlphaFoldDB" id="A0A9D5BWJ4"/>
<dbReference type="GO" id="GO:0016491">
    <property type="term" value="F:oxidoreductase activity"/>
    <property type="evidence" value="ECO:0007669"/>
    <property type="project" value="UniProtKB-KW"/>
</dbReference>
<keyword evidence="2" id="KW-0560">Oxidoreductase</keyword>
<evidence type="ECO:0000256" key="2">
    <source>
        <dbReference type="ARBA" id="ARBA00023002"/>
    </source>
</evidence>
<comment type="caution">
    <text evidence="5">The sequence shown here is derived from an EMBL/GenBank/DDBJ whole genome shotgun (WGS) entry which is preliminary data.</text>
</comment>
<evidence type="ECO:0000256" key="1">
    <source>
        <dbReference type="ARBA" id="ARBA00022723"/>
    </source>
</evidence>
<dbReference type="Gene3D" id="2.60.120.330">
    <property type="entry name" value="B-lactam Antibiotic, Isopenicillin N Synthase, Chain"/>
    <property type="match status" value="1"/>
</dbReference>
<keyword evidence="3" id="KW-0408">Iron</keyword>
<keyword evidence="6" id="KW-1185">Reference proteome</keyword>
<dbReference type="InterPro" id="IPR027443">
    <property type="entry name" value="IPNS-like_sf"/>
</dbReference>
<dbReference type="PANTHER" id="PTHR10209:SF590">
    <property type="entry name" value="2-OXOGLUTARATE (2OG) AND FE(II)-DEPENDENT OXYGENASE SUPERFAMILY PROTEIN"/>
    <property type="match status" value="1"/>
</dbReference>
<dbReference type="EMBL" id="JAGGNH010000010">
    <property type="protein sequence ID" value="KAJ0961915.1"/>
    <property type="molecule type" value="Genomic_DNA"/>
</dbReference>
<evidence type="ECO:0000313" key="5">
    <source>
        <dbReference type="EMBL" id="KAJ0961915.1"/>
    </source>
</evidence>
<dbReference type="GO" id="GO:0046872">
    <property type="term" value="F:metal ion binding"/>
    <property type="evidence" value="ECO:0007669"/>
    <property type="project" value="UniProtKB-KW"/>
</dbReference>
<dbReference type="SUPFAM" id="SSF51197">
    <property type="entry name" value="Clavaminate synthase-like"/>
    <property type="match status" value="1"/>
</dbReference>
<accession>A0A9D5BWJ4</accession>
<dbReference type="Pfam" id="PF14226">
    <property type="entry name" value="DIOX_N"/>
    <property type="match status" value="1"/>
</dbReference>
<keyword evidence="1" id="KW-0479">Metal-binding</keyword>
<dbReference type="InterPro" id="IPR026992">
    <property type="entry name" value="DIOX_N"/>
</dbReference>
<dbReference type="Proteomes" id="UP001085076">
    <property type="component" value="Miscellaneous, Linkage group lg10"/>
</dbReference>
<evidence type="ECO:0000313" key="6">
    <source>
        <dbReference type="Proteomes" id="UP001085076"/>
    </source>
</evidence>
<feature type="domain" description="Non-haem dioxygenase N-terminal" evidence="4">
    <location>
        <begin position="7"/>
        <end position="116"/>
    </location>
</feature>